<protein>
    <submittedName>
        <fullName evidence="2">Unannotated protein</fullName>
    </submittedName>
</protein>
<dbReference type="InterPro" id="IPR027795">
    <property type="entry name" value="CASTOR_ACT_dom"/>
</dbReference>
<proteinExistence type="predicted"/>
<accession>A0A6J7E656</accession>
<dbReference type="EMBL" id="CAFBLS010000111">
    <property type="protein sequence ID" value="CAB4876725.1"/>
    <property type="molecule type" value="Genomic_DNA"/>
</dbReference>
<dbReference type="AlphaFoldDB" id="A0A6J7E656"/>
<feature type="domain" description="CASTOR ACT" evidence="1">
    <location>
        <begin position="2"/>
        <end position="55"/>
    </location>
</feature>
<dbReference type="SUPFAM" id="SSF55021">
    <property type="entry name" value="ACT-like"/>
    <property type="match status" value="1"/>
</dbReference>
<reference evidence="2" key="1">
    <citation type="submission" date="2020-05" db="EMBL/GenBank/DDBJ databases">
        <authorList>
            <person name="Chiriac C."/>
            <person name="Salcher M."/>
            <person name="Ghai R."/>
            <person name="Kavagutti S V."/>
        </authorList>
    </citation>
    <scope>NUCLEOTIDE SEQUENCE</scope>
</reference>
<organism evidence="2">
    <name type="scientific">freshwater metagenome</name>
    <dbReference type="NCBI Taxonomy" id="449393"/>
    <lineage>
        <taxon>unclassified sequences</taxon>
        <taxon>metagenomes</taxon>
        <taxon>ecological metagenomes</taxon>
    </lineage>
</organism>
<dbReference type="Gene3D" id="3.30.2130.10">
    <property type="entry name" value="VC0802-like"/>
    <property type="match status" value="1"/>
</dbReference>
<dbReference type="InterPro" id="IPR045865">
    <property type="entry name" value="ACT-like_dom_sf"/>
</dbReference>
<evidence type="ECO:0000313" key="2">
    <source>
        <dbReference type="EMBL" id="CAB4876725.1"/>
    </source>
</evidence>
<sequence>MEVIGPLDFGMVGVLAGLTRALARDLVSVFVMSSYDTDYVLVKDDSLDRAALSLRRAGHDVHGDPGAGPDPASSPG</sequence>
<dbReference type="Pfam" id="PF13840">
    <property type="entry name" value="ACT_7"/>
    <property type="match status" value="1"/>
</dbReference>
<gene>
    <name evidence="2" type="ORF">UFOPK3402_00998</name>
</gene>
<evidence type="ECO:0000259" key="1">
    <source>
        <dbReference type="Pfam" id="PF13840"/>
    </source>
</evidence>
<name>A0A6J7E656_9ZZZZ</name>